<gene>
    <name evidence="2" type="ORF">HF576_10595</name>
</gene>
<dbReference type="RefSeq" id="WP_168912801.1">
    <property type="nucleotide sequence ID" value="NZ_JABACI010000003.1"/>
</dbReference>
<protein>
    <submittedName>
        <fullName evidence="2">Uncharacterized protein</fullName>
    </submittedName>
</protein>
<keyword evidence="3" id="KW-1185">Reference proteome</keyword>
<proteinExistence type="predicted"/>
<dbReference type="EMBL" id="JABACI010000003">
    <property type="protein sequence ID" value="NLP84300.1"/>
    <property type="molecule type" value="Genomic_DNA"/>
</dbReference>
<reference evidence="2 3" key="1">
    <citation type="submission" date="2020-04" db="EMBL/GenBank/DDBJ databases">
        <title>CFH 90308 Microbacterium sp.</title>
        <authorList>
            <person name="Nie G."/>
            <person name="Ming H."/>
            <person name="Xia T."/>
        </authorList>
    </citation>
    <scope>NUCLEOTIDE SEQUENCE [LARGE SCALE GENOMIC DNA]</scope>
    <source>
        <strain evidence="2 3">CFH 90308</strain>
    </source>
</reference>
<name>A0ABX1KDV0_9MICO</name>
<sequence>MTSMPRLAASEGPSDASVVTWAADIAGTRHEVLPPRRAAARGRFIPATSRAAPP</sequence>
<comment type="caution">
    <text evidence="2">The sequence shown here is derived from an EMBL/GenBank/DDBJ whole genome shotgun (WGS) entry which is preliminary data.</text>
</comment>
<evidence type="ECO:0000313" key="3">
    <source>
        <dbReference type="Proteomes" id="UP001429745"/>
    </source>
</evidence>
<organism evidence="2 3">
    <name type="scientific">Microbacterium salsuginis</name>
    <dbReference type="NCBI Taxonomy" id="2722803"/>
    <lineage>
        <taxon>Bacteria</taxon>
        <taxon>Bacillati</taxon>
        <taxon>Actinomycetota</taxon>
        <taxon>Actinomycetes</taxon>
        <taxon>Micrococcales</taxon>
        <taxon>Microbacteriaceae</taxon>
        <taxon>Microbacterium</taxon>
    </lineage>
</organism>
<accession>A0ABX1KDV0</accession>
<evidence type="ECO:0000313" key="2">
    <source>
        <dbReference type="EMBL" id="NLP84300.1"/>
    </source>
</evidence>
<evidence type="ECO:0000256" key="1">
    <source>
        <dbReference type="SAM" id="MobiDB-lite"/>
    </source>
</evidence>
<dbReference type="Proteomes" id="UP001429745">
    <property type="component" value="Unassembled WGS sequence"/>
</dbReference>
<feature type="region of interest" description="Disordered" evidence="1">
    <location>
        <begin position="33"/>
        <end position="54"/>
    </location>
</feature>